<name>A0A402DBF5_MICAE</name>
<accession>A0A402DBF5</accession>
<organism evidence="1 2">
    <name type="scientific">Microcystis aeruginosa NIES-4285</name>
    <dbReference type="NCBI Taxonomy" id="2497681"/>
    <lineage>
        <taxon>Bacteria</taxon>
        <taxon>Bacillati</taxon>
        <taxon>Cyanobacteriota</taxon>
        <taxon>Cyanophyceae</taxon>
        <taxon>Oscillatoriophycideae</taxon>
        <taxon>Chroococcales</taxon>
        <taxon>Microcystaceae</taxon>
        <taxon>Microcystis</taxon>
    </lineage>
</organism>
<dbReference type="Proteomes" id="UP000289660">
    <property type="component" value="Unassembled WGS sequence"/>
</dbReference>
<comment type="caution">
    <text evidence="1">The sequence shown here is derived from an EMBL/GenBank/DDBJ whole genome shotgun (WGS) entry which is preliminary data.</text>
</comment>
<dbReference type="EMBL" id="BIFY01000017">
    <property type="protein sequence ID" value="GCE59484.1"/>
    <property type="molecule type" value="Genomic_DNA"/>
</dbReference>
<evidence type="ECO:0000313" key="2">
    <source>
        <dbReference type="Proteomes" id="UP000289660"/>
    </source>
</evidence>
<evidence type="ECO:0000313" key="1">
    <source>
        <dbReference type="EMBL" id="GCE59484.1"/>
    </source>
</evidence>
<dbReference type="RefSeq" id="WP_130756857.1">
    <property type="nucleotide sequence ID" value="NZ_BIFY01000017.1"/>
</dbReference>
<proteinExistence type="predicted"/>
<protein>
    <submittedName>
        <fullName evidence="1">Uncharacterized protein</fullName>
    </submittedName>
</protein>
<dbReference type="AlphaFoldDB" id="A0A402DBF5"/>
<gene>
    <name evidence="1" type="ORF">MiAbB_01402</name>
</gene>
<reference evidence="2" key="1">
    <citation type="submission" date="2018-12" db="EMBL/GenBank/DDBJ databases">
        <title>Genome sequence of Microcystis aeruginosa NIES-4285.</title>
        <authorList>
            <person name="Tanabe Y."/>
        </authorList>
    </citation>
    <scope>NUCLEOTIDE SEQUENCE [LARGE SCALE GENOMIC DNA]</scope>
    <source>
        <strain evidence="2">NIES-4285</strain>
    </source>
</reference>
<sequence length="72" mass="8457">MNDYSYVLYSEKSVLATDCYDLTPLTYEERGMLSAKKTTENGFLQETRFLEKKNWSERFSPPQCCHGIQFCI</sequence>